<dbReference type="GeneID" id="5325779"/>
<evidence type="ECO:0000313" key="2">
    <source>
        <dbReference type="Proteomes" id="UP000001107"/>
    </source>
</evidence>
<dbReference type="EMBL" id="CP000742">
    <property type="protein sequence ID" value="ABR55450.1"/>
    <property type="molecule type" value="Genomic_DNA"/>
</dbReference>
<sequence>MKLNLILVVFLIITTLGYILEYIDVIEPDSKNITPGWYLLRSELDTPDNRYFKSFYIVKNNPLTLGSSKNYFDNSTSYTVDYTSLDSHLSENITLSSWRILDDKKSSKWCSIKFYVGCSS</sequence>
<proteinExistence type="predicted"/>
<name>A6USH8_METVS</name>
<dbReference type="HOGENOM" id="CLU_2044465_0_0_2"/>
<dbReference type="KEGG" id="mvn:Mevan_1558"/>
<gene>
    <name evidence="1" type="ordered locus">Mevan_1558</name>
</gene>
<reference evidence="1" key="1">
    <citation type="submission" date="2007-06" db="EMBL/GenBank/DDBJ databases">
        <title>Complete sequence of Methanococcus vannielii SB.</title>
        <authorList>
            <consortium name="US DOE Joint Genome Institute"/>
            <person name="Copeland A."/>
            <person name="Lucas S."/>
            <person name="Lapidus A."/>
            <person name="Barry K."/>
            <person name="Glavina del Rio T."/>
            <person name="Dalin E."/>
            <person name="Tice H."/>
            <person name="Pitluck S."/>
            <person name="Chain P."/>
            <person name="Malfatti S."/>
            <person name="Shin M."/>
            <person name="Vergez L."/>
            <person name="Schmutz J."/>
            <person name="Larimer F."/>
            <person name="Land M."/>
            <person name="Hauser L."/>
            <person name="Kyrpides N."/>
            <person name="Anderson I."/>
            <person name="Sieprawska-Lupa M."/>
            <person name="Whitman W.B."/>
            <person name="Richardson P."/>
        </authorList>
    </citation>
    <scope>NUCLEOTIDE SEQUENCE [LARGE SCALE GENOMIC DNA]</scope>
    <source>
        <strain evidence="1">SB</strain>
    </source>
</reference>
<evidence type="ECO:0000313" key="1">
    <source>
        <dbReference type="EMBL" id="ABR55450.1"/>
    </source>
</evidence>
<dbReference type="STRING" id="406327.Mevan_1558"/>
<dbReference type="AlphaFoldDB" id="A6USH8"/>
<organism evidence="1 2">
    <name type="scientific">Methanococcus vannielii (strain ATCC 35089 / DSM 1224 / JCM 13029 / OCM 148 / SB)</name>
    <dbReference type="NCBI Taxonomy" id="406327"/>
    <lineage>
        <taxon>Archaea</taxon>
        <taxon>Methanobacteriati</taxon>
        <taxon>Methanobacteriota</taxon>
        <taxon>Methanomada group</taxon>
        <taxon>Methanococci</taxon>
        <taxon>Methanococcales</taxon>
        <taxon>Methanococcaceae</taxon>
        <taxon>Methanococcus</taxon>
    </lineage>
</organism>
<dbReference type="Proteomes" id="UP000001107">
    <property type="component" value="Chromosome"/>
</dbReference>
<dbReference type="RefSeq" id="WP_012066364.1">
    <property type="nucleotide sequence ID" value="NC_009634.1"/>
</dbReference>
<accession>A6USH8</accession>
<keyword evidence="2" id="KW-1185">Reference proteome</keyword>
<protein>
    <submittedName>
        <fullName evidence="1">Uncharacterized protein</fullName>
    </submittedName>
</protein>